<dbReference type="Proteomes" id="UP000549695">
    <property type="component" value="Unassembled WGS sequence"/>
</dbReference>
<comment type="caution">
    <text evidence="2">The sequence shown here is derived from an EMBL/GenBank/DDBJ whole genome shotgun (WGS) entry which is preliminary data.</text>
</comment>
<gene>
    <name evidence="2" type="ORF">HDA37_001477</name>
</gene>
<dbReference type="RefSeq" id="WP_246352660.1">
    <property type="nucleotide sequence ID" value="NZ_BAAAJZ010000008.1"/>
</dbReference>
<dbReference type="AlphaFoldDB" id="A0A852W6T4"/>
<evidence type="ECO:0000313" key="2">
    <source>
        <dbReference type="EMBL" id="NYG01192.1"/>
    </source>
</evidence>
<reference evidence="2 3" key="1">
    <citation type="submission" date="2020-07" db="EMBL/GenBank/DDBJ databases">
        <title>Sequencing the genomes of 1000 actinobacteria strains.</title>
        <authorList>
            <person name="Klenk H.-P."/>
        </authorList>
    </citation>
    <scope>NUCLEOTIDE SEQUENCE [LARGE SCALE GENOMIC DNA]</scope>
    <source>
        <strain evidence="2 3">DSM 44749</strain>
    </source>
</reference>
<name>A0A852W6T4_PSEA5</name>
<evidence type="ECO:0000313" key="3">
    <source>
        <dbReference type="Proteomes" id="UP000549695"/>
    </source>
</evidence>
<keyword evidence="3" id="KW-1185">Reference proteome</keyword>
<evidence type="ECO:0000256" key="1">
    <source>
        <dbReference type="SAM" id="MobiDB-lite"/>
    </source>
</evidence>
<feature type="compositionally biased region" description="Low complexity" evidence="1">
    <location>
        <begin position="75"/>
        <end position="84"/>
    </location>
</feature>
<feature type="region of interest" description="Disordered" evidence="1">
    <location>
        <begin position="70"/>
        <end position="97"/>
    </location>
</feature>
<sequence>MRLVWPTVVLAAATLALVPVTTEAGEWLEHRLPRTPLTRAHAELGDGLVPWVAGPAVVAVVVAVRTSWRSGPGVASPRRTAAGPRRSRPGRRPAGPS</sequence>
<protein>
    <submittedName>
        <fullName evidence="2">Uncharacterized protein</fullName>
    </submittedName>
</protein>
<organism evidence="2 3">
    <name type="scientific">Pseudonocardia alni</name>
    <name type="common">Amycolata alni</name>
    <dbReference type="NCBI Taxonomy" id="33907"/>
    <lineage>
        <taxon>Bacteria</taxon>
        <taxon>Bacillati</taxon>
        <taxon>Actinomycetota</taxon>
        <taxon>Actinomycetes</taxon>
        <taxon>Pseudonocardiales</taxon>
        <taxon>Pseudonocardiaceae</taxon>
        <taxon>Pseudonocardia</taxon>
    </lineage>
</organism>
<dbReference type="EMBL" id="JACCCZ010000001">
    <property type="protein sequence ID" value="NYG01192.1"/>
    <property type="molecule type" value="Genomic_DNA"/>
</dbReference>
<accession>A0A852W6T4</accession>
<proteinExistence type="predicted"/>
<dbReference type="GeneID" id="98055460"/>